<evidence type="ECO:0000313" key="3">
    <source>
        <dbReference type="EMBL" id="SPQ01777.1"/>
    </source>
</evidence>
<sequence length="183" mass="20346">MNITDVAGNFLIAVPQLDDPNFKRSVILLCEHTKDGAFGLIINKILMNSFKPLLSAFDLEKSSVDLPIYYGGPVKPEQGYVIYSPYDKKYGAIRVTESLAVTASKDILHDIAKGKGPDRYMLALGFSGWAPEQLEEELMADSWLVAPINHDIVFRMPPADRWREAAALIGVDFERFFFSSGSA</sequence>
<dbReference type="Gene3D" id="3.40.1740.10">
    <property type="entry name" value="VC0467-like"/>
    <property type="match status" value="1"/>
</dbReference>
<dbReference type="PANTHER" id="PTHR30327">
    <property type="entry name" value="UNCHARACTERIZED PROTEIN YQGE"/>
    <property type="match status" value="1"/>
</dbReference>
<dbReference type="SUPFAM" id="SSF143456">
    <property type="entry name" value="VC0467-like"/>
    <property type="match status" value="1"/>
</dbReference>
<organism evidence="3 4">
    <name type="scientific">Candidatus Sulfobium mesophilum</name>
    <dbReference type="NCBI Taxonomy" id="2016548"/>
    <lineage>
        <taxon>Bacteria</taxon>
        <taxon>Pseudomonadati</taxon>
        <taxon>Nitrospirota</taxon>
        <taxon>Nitrospiria</taxon>
        <taxon>Nitrospirales</taxon>
        <taxon>Nitrospiraceae</taxon>
        <taxon>Candidatus Sulfobium</taxon>
    </lineage>
</organism>
<evidence type="ECO:0000256" key="1">
    <source>
        <dbReference type="ARBA" id="ARBA00009600"/>
    </source>
</evidence>
<proteinExistence type="inferred from homology"/>
<dbReference type="AlphaFoldDB" id="A0A2U3QK51"/>
<dbReference type="Pfam" id="PF02622">
    <property type="entry name" value="DUF179"/>
    <property type="match status" value="1"/>
</dbReference>
<keyword evidence="4" id="KW-1185">Reference proteome</keyword>
<protein>
    <recommendedName>
        <fullName evidence="2">UPF0301 protein NBG4_70040</fullName>
    </recommendedName>
</protein>
<dbReference type="InterPro" id="IPR003774">
    <property type="entry name" value="AlgH-like"/>
</dbReference>
<evidence type="ECO:0000313" key="4">
    <source>
        <dbReference type="Proteomes" id="UP000245125"/>
    </source>
</evidence>
<dbReference type="Proteomes" id="UP000245125">
    <property type="component" value="Unassembled WGS sequence"/>
</dbReference>
<dbReference type="EMBL" id="OUUY01000119">
    <property type="protein sequence ID" value="SPQ01777.1"/>
    <property type="molecule type" value="Genomic_DNA"/>
</dbReference>
<dbReference type="OrthoDB" id="9807486at2"/>
<dbReference type="HAMAP" id="MF_00758">
    <property type="entry name" value="UPF0301"/>
    <property type="match status" value="1"/>
</dbReference>
<evidence type="ECO:0000256" key="2">
    <source>
        <dbReference type="HAMAP-Rule" id="MF_00758"/>
    </source>
</evidence>
<dbReference type="GO" id="GO:0005829">
    <property type="term" value="C:cytosol"/>
    <property type="evidence" value="ECO:0007669"/>
    <property type="project" value="TreeGrafter"/>
</dbReference>
<dbReference type="PANTHER" id="PTHR30327:SF1">
    <property type="entry name" value="UPF0301 PROTEIN YQGE"/>
    <property type="match status" value="1"/>
</dbReference>
<gene>
    <name evidence="3" type="ORF">NBG4_70040</name>
</gene>
<name>A0A2U3QK51_9BACT</name>
<reference evidence="4" key="1">
    <citation type="submission" date="2018-03" db="EMBL/GenBank/DDBJ databases">
        <authorList>
            <person name="Zecchin S."/>
        </authorList>
    </citation>
    <scope>NUCLEOTIDE SEQUENCE [LARGE SCALE GENOMIC DNA]</scope>
</reference>
<comment type="similarity">
    <text evidence="1 2">Belongs to the UPF0301 (AlgH) family.</text>
</comment>
<accession>A0A2U3QK51</accession>